<dbReference type="EMBL" id="BPVZ01000008">
    <property type="protein sequence ID" value="GKU94574.1"/>
    <property type="molecule type" value="Genomic_DNA"/>
</dbReference>
<evidence type="ECO:0008006" key="7">
    <source>
        <dbReference type="Google" id="ProtNLM"/>
    </source>
</evidence>
<feature type="region of interest" description="Leucine repeat II (LRII)" evidence="3">
    <location>
        <begin position="326"/>
        <end position="358"/>
    </location>
</feature>
<evidence type="ECO:0000256" key="2">
    <source>
        <dbReference type="ARBA" id="ARBA00023163"/>
    </source>
</evidence>
<evidence type="ECO:0000256" key="1">
    <source>
        <dbReference type="ARBA" id="ARBA00023015"/>
    </source>
</evidence>
<evidence type="ECO:0000256" key="4">
    <source>
        <dbReference type="SAM" id="MobiDB-lite"/>
    </source>
</evidence>
<evidence type="ECO:0000313" key="6">
    <source>
        <dbReference type="Proteomes" id="UP001054252"/>
    </source>
</evidence>
<reference evidence="5 6" key="1">
    <citation type="journal article" date="2021" name="Commun. Biol.">
        <title>The genome of Shorea leprosula (Dipterocarpaceae) highlights the ecological relevance of drought in aseasonal tropical rainforests.</title>
        <authorList>
            <person name="Ng K.K.S."/>
            <person name="Kobayashi M.J."/>
            <person name="Fawcett J.A."/>
            <person name="Hatakeyama M."/>
            <person name="Paape T."/>
            <person name="Ng C.H."/>
            <person name="Ang C.C."/>
            <person name="Tnah L.H."/>
            <person name="Lee C.T."/>
            <person name="Nishiyama T."/>
            <person name="Sese J."/>
            <person name="O'Brien M.J."/>
            <person name="Copetti D."/>
            <person name="Mohd Noor M.I."/>
            <person name="Ong R.C."/>
            <person name="Putra M."/>
            <person name="Sireger I.Z."/>
            <person name="Indrioko S."/>
            <person name="Kosugi Y."/>
            <person name="Izuno A."/>
            <person name="Isagi Y."/>
            <person name="Lee S.L."/>
            <person name="Shimizu K.K."/>
        </authorList>
    </citation>
    <scope>NUCLEOTIDE SEQUENCE [LARGE SCALE GENOMIC DNA]</scope>
    <source>
        <strain evidence="5">214</strain>
    </source>
</reference>
<comment type="similarity">
    <text evidence="3">Belongs to the GRAS family.</text>
</comment>
<dbReference type="AlphaFoldDB" id="A0AAV5IA88"/>
<feature type="region of interest" description="SAW" evidence="3">
    <location>
        <begin position="460"/>
        <end position="529"/>
    </location>
</feature>
<keyword evidence="1" id="KW-0805">Transcription regulation</keyword>
<feature type="region of interest" description="Disordered" evidence="4">
    <location>
        <begin position="1"/>
        <end position="31"/>
    </location>
</feature>
<comment type="caution">
    <text evidence="3">Lacks conserved residue(s) required for the propagation of feature annotation.</text>
</comment>
<evidence type="ECO:0000313" key="5">
    <source>
        <dbReference type="EMBL" id="GKU94574.1"/>
    </source>
</evidence>
<dbReference type="Pfam" id="PF03514">
    <property type="entry name" value="GRAS"/>
    <property type="match status" value="1"/>
</dbReference>
<feature type="short sequence motif" description="VHIID" evidence="3">
    <location>
        <begin position="277"/>
        <end position="281"/>
    </location>
</feature>
<gene>
    <name evidence="5" type="ORF">SLEP1_g8045</name>
</gene>
<evidence type="ECO:0000256" key="3">
    <source>
        <dbReference type="PROSITE-ProRule" id="PRU01191"/>
    </source>
</evidence>
<proteinExistence type="inferred from homology"/>
<organism evidence="5 6">
    <name type="scientific">Rubroshorea leprosula</name>
    <dbReference type="NCBI Taxonomy" id="152421"/>
    <lineage>
        <taxon>Eukaryota</taxon>
        <taxon>Viridiplantae</taxon>
        <taxon>Streptophyta</taxon>
        <taxon>Embryophyta</taxon>
        <taxon>Tracheophyta</taxon>
        <taxon>Spermatophyta</taxon>
        <taxon>Magnoliopsida</taxon>
        <taxon>eudicotyledons</taxon>
        <taxon>Gunneridae</taxon>
        <taxon>Pentapetalae</taxon>
        <taxon>rosids</taxon>
        <taxon>malvids</taxon>
        <taxon>Malvales</taxon>
        <taxon>Dipterocarpaceae</taxon>
        <taxon>Rubroshorea</taxon>
    </lineage>
</organism>
<comment type="caution">
    <text evidence="5">The sequence shown here is derived from an EMBL/GenBank/DDBJ whole genome shotgun (WGS) entry which is preliminary data.</text>
</comment>
<dbReference type="PROSITE" id="PS50985">
    <property type="entry name" value="GRAS"/>
    <property type="match status" value="1"/>
</dbReference>
<sequence>MRVPATTPPQDTRSATPKPVSGGGNNANNLARNINFHEPTSVLDLRRSPSPVPAADVSVASEVVNVPHQAVEWDERAEHALRNVDWDSIMRDLGWDDDSAIAIKSSISPASGDNHIQSLSELGHCELTHSFHQDYNLYDLYNSVQNQNPALNFNYVDNLHNLGNFNVGFDFIEELIRAADCFDSNQLQLAQLILARLNQRLRSPVGKPLQRAAFYFKEALQSLLTGSTRASRLTWDGIVQTIRAYRSYFGISPIPMFTHFTTNQAILDALEGSQPLIHIIDFDIGLGMQYASLMRDIAEKSDYKFSPPVLRISAVVPEEFVIETRLIKENLTQFAHELKIRFQIEFVPLPTFEMLLIKAFKFTEGEKLVILLSPAIFRCMNLNVFALLSDLRRVSPSVVVFVDTEVWMESGTTSFRRNFVNGLEFYAMMLESLDAAAAGGDWAKKIEMFLMRPRILAAVETAGRRAVLPWREIFCGAGMRPVQLSQFADFQAECLLGKVQVRGFHVGKRQAELVLCWHERVLVATSAWRC</sequence>
<dbReference type="Proteomes" id="UP001054252">
    <property type="component" value="Unassembled WGS sequence"/>
</dbReference>
<name>A0AAV5IA88_9ROSI</name>
<dbReference type="InterPro" id="IPR005202">
    <property type="entry name" value="TF_GRAS"/>
</dbReference>
<keyword evidence="6" id="KW-1185">Reference proteome</keyword>
<keyword evidence="2" id="KW-0804">Transcription</keyword>
<protein>
    <recommendedName>
        <fullName evidence="7">Scarecrow-like protein 15</fullName>
    </recommendedName>
</protein>
<accession>A0AAV5IA88</accession>
<dbReference type="PANTHER" id="PTHR31636">
    <property type="entry name" value="OSJNBA0084A10.13 PROTEIN-RELATED"/>
    <property type="match status" value="1"/>
</dbReference>